<accession>A0AAE0PB60</accession>
<proteinExistence type="predicted"/>
<reference evidence="1" key="1">
    <citation type="journal article" date="2023" name="Mol. Phylogenet. Evol.">
        <title>Genome-scale phylogeny and comparative genomics of the fungal order Sordariales.</title>
        <authorList>
            <person name="Hensen N."/>
            <person name="Bonometti L."/>
            <person name="Westerberg I."/>
            <person name="Brannstrom I.O."/>
            <person name="Guillou S."/>
            <person name="Cros-Aarteil S."/>
            <person name="Calhoun S."/>
            <person name="Haridas S."/>
            <person name="Kuo A."/>
            <person name="Mondo S."/>
            <person name="Pangilinan J."/>
            <person name="Riley R."/>
            <person name="LaButti K."/>
            <person name="Andreopoulos B."/>
            <person name="Lipzen A."/>
            <person name="Chen C."/>
            <person name="Yan M."/>
            <person name="Daum C."/>
            <person name="Ng V."/>
            <person name="Clum A."/>
            <person name="Steindorff A."/>
            <person name="Ohm R.A."/>
            <person name="Martin F."/>
            <person name="Silar P."/>
            <person name="Natvig D.O."/>
            <person name="Lalanne C."/>
            <person name="Gautier V."/>
            <person name="Ament-Velasquez S.L."/>
            <person name="Kruys A."/>
            <person name="Hutchinson M.I."/>
            <person name="Powell A.J."/>
            <person name="Barry K."/>
            <person name="Miller A.N."/>
            <person name="Grigoriev I.V."/>
            <person name="Debuchy R."/>
            <person name="Gladieux P."/>
            <person name="Hiltunen Thoren M."/>
            <person name="Johannesson H."/>
        </authorList>
    </citation>
    <scope>NUCLEOTIDE SEQUENCE</scope>
    <source>
        <strain evidence="1">FGSC 1904</strain>
    </source>
</reference>
<comment type="caution">
    <text evidence="1">The sequence shown here is derived from an EMBL/GenBank/DDBJ whole genome shotgun (WGS) entry which is preliminary data.</text>
</comment>
<dbReference type="EMBL" id="JAUTDP010000009">
    <property type="protein sequence ID" value="KAK3396663.1"/>
    <property type="molecule type" value="Genomic_DNA"/>
</dbReference>
<dbReference type="Proteomes" id="UP001281003">
    <property type="component" value="Unassembled WGS sequence"/>
</dbReference>
<feature type="non-terminal residue" evidence="1">
    <location>
        <position position="1"/>
    </location>
</feature>
<organism evidence="1 2">
    <name type="scientific">Sordaria brevicollis</name>
    <dbReference type="NCBI Taxonomy" id="83679"/>
    <lineage>
        <taxon>Eukaryota</taxon>
        <taxon>Fungi</taxon>
        <taxon>Dikarya</taxon>
        <taxon>Ascomycota</taxon>
        <taxon>Pezizomycotina</taxon>
        <taxon>Sordariomycetes</taxon>
        <taxon>Sordariomycetidae</taxon>
        <taxon>Sordariales</taxon>
        <taxon>Sordariaceae</taxon>
        <taxon>Sordaria</taxon>
    </lineage>
</organism>
<reference evidence="1" key="2">
    <citation type="submission" date="2023-07" db="EMBL/GenBank/DDBJ databases">
        <authorList>
            <consortium name="Lawrence Berkeley National Laboratory"/>
            <person name="Haridas S."/>
            <person name="Hensen N."/>
            <person name="Bonometti L."/>
            <person name="Westerberg I."/>
            <person name="Brannstrom I.O."/>
            <person name="Guillou S."/>
            <person name="Cros-Aarteil S."/>
            <person name="Calhoun S."/>
            <person name="Kuo A."/>
            <person name="Mondo S."/>
            <person name="Pangilinan J."/>
            <person name="Riley R."/>
            <person name="LaButti K."/>
            <person name="Andreopoulos B."/>
            <person name="Lipzen A."/>
            <person name="Chen C."/>
            <person name="Yanf M."/>
            <person name="Daum C."/>
            <person name="Ng V."/>
            <person name="Clum A."/>
            <person name="Steindorff A."/>
            <person name="Ohm R."/>
            <person name="Martin F."/>
            <person name="Silar P."/>
            <person name="Natvig D."/>
            <person name="Lalanne C."/>
            <person name="Gautier V."/>
            <person name="Ament-velasquez S.L."/>
            <person name="Kruys A."/>
            <person name="Hutchinson M.I."/>
            <person name="Powell A.J."/>
            <person name="Barry K."/>
            <person name="Miller A.N."/>
            <person name="Grigoriev I.V."/>
            <person name="Debuchy R."/>
            <person name="Gladieux P."/>
            <person name="Thoren M.H."/>
            <person name="Johannesson H."/>
        </authorList>
    </citation>
    <scope>NUCLEOTIDE SEQUENCE</scope>
    <source>
        <strain evidence="1">FGSC 1904</strain>
    </source>
</reference>
<keyword evidence="2" id="KW-1185">Reference proteome</keyword>
<gene>
    <name evidence="1" type="ORF">B0T20DRAFT_317183</name>
</gene>
<evidence type="ECO:0000313" key="2">
    <source>
        <dbReference type="Proteomes" id="UP001281003"/>
    </source>
</evidence>
<evidence type="ECO:0000313" key="1">
    <source>
        <dbReference type="EMBL" id="KAK3396663.1"/>
    </source>
</evidence>
<feature type="non-terminal residue" evidence="1">
    <location>
        <position position="63"/>
    </location>
</feature>
<name>A0AAE0PB60_SORBR</name>
<protein>
    <submittedName>
        <fullName evidence="1">Uncharacterized protein</fullName>
    </submittedName>
</protein>
<sequence>ETRTLERYYIDPVRTMDVSALAFGPFGHEPDDARMAATRDTELALNVLSDADEQKRAVSGPLL</sequence>
<dbReference type="AlphaFoldDB" id="A0AAE0PB60"/>